<evidence type="ECO:0000256" key="7">
    <source>
        <dbReference type="ARBA" id="ARBA00023136"/>
    </source>
</evidence>
<accession>A0A067K9J5</accession>
<keyword evidence="2" id="KW-0813">Transport</keyword>
<gene>
    <name evidence="11" type="ORF">JCGZ_14260</name>
</gene>
<dbReference type="CDD" id="cd08760">
    <property type="entry name" value="Cyt_b561_FRRS1_like"/>
    <property type="match status" value="1"/>
</dbReference>
<dbReference type="Gene3D" id="1.20.120.1770">
    <property type="match status" value="1"/>
</dbReference>
<dbReference type="OrthoDB" id="19261at2759"/>
<keyword evidence="6 8" id="KW-1133">Transmembrane helix</keyword>
<dbReference type="InterPro" id="IPR006593">
    <property type="entry name" value="Cyt_b561/ferric_Rdtase_TM"/>
</dbReference>
<evidence type="ECO:0000256" key="8">
    <source>
        <dbReference type="SAM" id="Phobius"/>
    </source>
</evidence>
<dbReference type="STRING" id="180498.A0A067K9J5"/>
<feature type="domain" description="DOMON" evidence="9">
    <location>
        <begin position="1"/>
        <end position="77"/>
    </location>
</feature>
<evidence type="ECO:0000256" key="3">
    <source>
        <dbReference type="ARBA" id="ARBA00022692"/>
    </source>
</evidence>
<keyword evidence="4" id="KW-0732">Signal</keyword>
<evidence type="ECO:0000256" key="4">
    <source>
        <dbReference type="ARBA" id="ARBA00022729"/>
    </source>
</evidence>
<reference evidence="11 12" key="1">
    <citation type="journal article" date="2014" name="PLoS ONE">
        <title>Global Analysis of Gene Expression Profiles in Physic Nut (Jatropha curcas L.) Seedlings Exposed to Salt Stress.</title>
        <authorList>
            <person name="Zhang L."/>
            <person name="Zhang C."/>
            <person name="Wu P."/>
            <person name="Chen Y."/>
            <person name="Li M."/>
            <person name="Jiang H."/>
            <person name="Wu G."/>
        </authorList>
    </citation>
    <scope>NUCLEOTIDE SEQUENCE [LARGE SCALE GENOMIC DNA]</scope>
    <source>
        <strain evidence="12">cv. GZQX0401</strain>
        <tissue evidence="11">Young leaves</tissue>
    </source>
</reference>
<evidence type="ECO:0000256" key="1">
    <source>
        <dbReference type="ARBA" id="ARBA00004370"/>
    </source>
</evidence>
<evidence type="ECO:0000259" key="9">
    <source>
        <dbReference type="PROSITE" id="PS50836"/>
    </source>
</evidence>
<keyword evidence="7 8" id="KW-0472">Membrane</keyword>
<keyword evidence="5" id="KW-0249">Electron transport</keyword>
<feature type="transmembrane region" description="Helical" evidence="8">
    <location>
        <begin position="120"/>
        <end position="140"/>
    </location>
</feature>
<evidence type="ECO:0000256" key="5">
    <source>
        <dbReference type="ARBA" id="ARBA00022982"/>
    </source>
</evidence>
<evidence type="ECO:0000256" key="6">
    <source>
        <dbReference type="ARBA" id="ARBA00022989"/>
    </source>
</evidence>
<proteinExistence type="predicted"/>
<dbReference type="SMART" id="SM00665">
    <property type="entry name" value="B561"/>
    <property type="match status" value="1"/>
</dbReference>
<evidence type="ECO:0000313" key="12">
    <source>
        <dbReference type="Proteomes" id="UP000027138"/>
    </source>
</evidence>
<feature type="transmembrane region" description="Helical" evidence="8">
    <location>
        <begin position="146"/>
        <end position="174"/>
    </location>
</feature>
<evidence type="ECO:0000256" key="2">
    <source>
        <dbReference type="ARBA" id="ARBA00022448"/>
    </source>
</evidence>
<feature type="transmembrane region" description="Helical" evidence="8">
    <location>
        <begin position="186"/>
        <end position="203"/>
    </location>
</feature>
<dbReference type="PROSITE" id="PS50836">
    <property type="entry name" value="DOMON"/>
    <property type="match status" value="1"/>
</dbReference>
<dbReference type="AlphaFoldDB" id="A0A067K9J5"/>
<dbReference type="EMBL" id="KK914782">
    <property type="protein sequence ID" value="KDP28489.1"/>
    <property type="molecule type" value="Genomic_DNA"/>
</dbReference>
<evidence type="ECO:0000313" key="11">
    <source>
        <dbReference type="EMBL" id="KDP28489.1"/>
    </source>
</evidence>
<dbReference type="PANTHER" id="PTHR23130">
    <property type="entry name" value="CYTOCHROME B561 AND DOMON DOMAIN-CONTAINING PROTEIN"/>
    <property type="match status" value="1"/>
</dbReference>
<name>A0A067K9J5_JATCU</name>
<dbReference type="Proteomes" id="UP000027138">
    <property type="component" value="Unassembled WGS sequence"/>
</dbReference>
<feature type="transmembrane region" description="Helical" evidence="8">
    <location>
        <begin position="215"/>
        <end position="238"/>
    </location>
</feature>
<protein>
    <recommendedName>
        <fullName evidence="13">Cytochrome b561 domain-containing protein</fullName>
    </recommendedName>
</protein>
<dbReference type="PANTHER" id="PTHR23130:SF115">
    <property type="entry name" value="OS01G0680900 PROTEIN"/>
    <property type="match status" value="1"/>
</dbReference>
<feature type="transmembrane region" description="Helical" evidence="8">
    <location>
        <begin position="250"/>
        <end position="272"/>
    </location>
</feature>
<comment type="subcellular location">
    <subcellularLocation>
        <location evidence="1">Membrane</location>
    </subcellularLocation>
</comment>
<evidence type="ECO:0008006" key="13">
    <source>
        <dbReference type="Google" id="ProtNLM"/>
    </source>
</evidence>
<keyword evidence="3 8" id="KW-0812">Transmembrane</keyword>
<dbReference type="PROSITE" id="PS50939">
    <property type="entry name" value="CYTOCHROME_B561"/>
    <property type="match status" value="1"/>
</dbReference>
<dbReference type="GO" id="GO:0016020">
    <property type="term" value="C:membrane"/>
    <property type="evidence" value="ECO:0007669"/>
    <property type="project" value="UniProtKB-SubCell"/>
</dbReference>
<keyword evidence="12" id="KW-1185">Reference proteome</keyword>
<sequence length="289" mass="32507">MVGSSAMVGWFNKEGHARIKQYYLQGSRPSQVIADAGELELTKIPPAVVLHGPMIYLAFQAKFQKPLTQQRIIFAFGTKYPNHHRLSIHDDKTSVLFDFTKGSAHAEFISPGQMKKNHGILGIFAWGLLLPVGGIFARYMKHKDPLWYYLHAGTQFVGFLFGLANVVLGIQLYAKINARIPAHRSIGIFVLTLSILQILAFFLRPKKDAKIRKYWNWYHGWVGRVALFFGSLNVVLGIHAGSAGVAWKICYGFLVSAILVTVIILETVSWMWKSETRNTSPSFQMNPIS</sequence>
<organism evidence="11 12">
    <name type="scientific">Jatropha curcas</name>
    <name type="common">Barbados nut</name>
    <dbReference type="NCBI Taxonomy" id="180498"/>
    <lineage>
        <taxon>Eukaryota</taxon>
        <taxon>Viridiplantae</taxon>
        <taxon>Streptophyta</taxon>
        <taxon>Embryophyta</taxon>
        <taxon>Tracheophyta</taxon>
        <taxon>Spermatophyta</taxon>
        <taxon>Magnoliopsida</taxon>
        <taxon>eudicotyledons</taxon>
        <taxon>Gunneridae</taxon>
        <taxon>Pentapetalae</taxon>
        <taxon>rosids</taxon>
        <taxon>fabids</taxon>
        <taxon>Malpighiales</taxon>
        <taxon>Euphorbiaceae</taxon>
        <taxon>Crotonoideae</taxon>
        <taxon>Jatropheae</taxon>
        <taxon>Jatropha</taxon>
    </lineage>
</organism>
<feature type="domain" description="Cytochrome b561" evidence="10">
    <location>
        <begin position="80"/>
        <end position="274"/>
    </location>
</feature>
<dbReference type="InterPro" id="IPR005018">
    <property type="entry name" value="DOMON_domain"/>
</dbReference>
<evidence type="ECO:0000259" key="10">
    <source>
        <dbReference type="PROSITE" id="PS50939"/>
    </source>
</evidence>